<dbReference type="InterPro" id="IPR055294">
    <property type="entry name" value="FBL60-like"/>
</dbReference>
<evidence type="ECO:0000313" key="2">
    <source>
        <dbReference type="EMBL" id="EFH41971.1"/>
    </source>
</evidence>
<proteinExistence type="predicted"/>
<dbReference type="Proteomes" id="UP000008694">
    <property type="component" value="Unassembled WGS sequence"/>
</dbReference>
<keyword evidence="3" id="KW-1185">Reference proteome</keyword>
<dbReference type="HOGENOM" id="CLU_2362597_0_0_1"/>
<dbReference type="Pfam" id="PF00646">
    <property type="entry name" value="F-box"/>
    <property type="match status" value="1"/>
</dbReference>
<accession>D7MN82</accession>
<evidence type="ECO:0000313" key="3">
    <source>
        <dbReference type="Proteomes" id="UP000008694"/>
    </source>
</evidence>
<sequence>MDRISNLPDEIICHIVSFISAKEAVLALVLSKKWQNLFTIIQNVELQDTALQHITYTTMWSSLKTMVKLDLGTRFTIDRFPKNAFLPALKTLNIAC</sequence>
<name>D7MN82_ARALL</name>
<evidence type="ECO:0000259" key="1">
    <source>
        <dbReference type="PROSITE" id="PS50181"/>
    </source>
</evidence>
<dbReference type="PROSITE" id="PS50181">
    <property type="entry name" value="FBOX"/>
    <property type="match status" value="1"/>
</dbReference>
<dbReference type="PANTHER" id="PTHR31293">
    <property type="entry name" value="RNI-LIKE SUPERFAMILY PROTEIN"/>
    <property type="match status" value="1"/>
</dbReference>
<dbReference type="PANTHER" id="PTHR31293:SF16">
    <property type="entry name" value="RNI-LIKE SUPERFAMILY PROTEIN"/>
    <property type="match status" value="1"/>
</dbReference>
<feature type="domain" description="F-box" evidence="1">
    <location>
        <begin position="1"/>
        <end position="54"/>
    </location>
</feature>
<dbReference type="Gramene" id="scaffold_801281.1">
    <property type="protein sequence ID" value="scaffold_801281.1"/>
    <property type="gene ID" value="scaffold_801281.1"/>
</dbReference>
<dbReference type="InterPro" id="IPR036047">
    <property type="entry name" value="F-box-like_dom_sf"/>
</dbReference>
<gene>
    <name evidence="2" type="ORF">ARALYDRAFT_917881</name>
</gene>
<dbReference type="SUPFAM" id="SSF81383">
    <property type="entry name" value="F-box domain"/>
    <property type="match status" value="1"/>
</dbReference>
<dbReference type="Gene3D" id="1.20.1280.50">
    <property type="match status" value="1"/>
</dbReference>
<organism evidence="3">
    <name type="scientific">Arabidopsis lyrata subsp. lyrata</name>
    <name type="common">Lyre-leaved rock-cress</name>
    <dbReference type="NCBI Taxonomy" id="81972"/>
    <lineage>
        <taxon>Eukaryota</taxon>
        <taxon>Viridiplantae</taxon>
        <taxon>Streptophyta</taxon>
        <taxon>Embryophyta</taxon>
        <taxon>Tracheophyta</taxon>
        <taxon>Spermatophyta</taxon>
        <taxon>Magnoliopsida</taxon>
        <taxon>eudicotyledons</taxon>
        <taxon>Gunneridae</taxon>
        <taxon>Pentapetalae</taxon>
        <taxon>rosids</taxon>
        <taxon>malvids</taxon>
        <taxon>Brassicales</taxon>
        <taxon>Brassicaceae</taxon>
        <taxon>Camelineae</taxon>
        <taxon>Arabidopsis</taxon>
    </lineage>
</organism>
<dbReference type="EMBL" id="GL348720">
    <property type="protein sequence ID" value="EFH41971.1"/>
    <property type="molecule type" value="Genomic_DNA"/>
</dbReference>
<dbReference type="AlphaFoldDB" id="D7MN82"/>
<dbReference type="InterPro" id="IPR001810">
    <property type="entry name" value="F-box_dom"/>
</dbReference>
<reference evidence="3" key="1">
    <citation type="journal article" date="2011" name="Nat. Genet.">
        <title>The Arabidopsis lyrata genome sequence and the basis of rapid genome size change.</title>
        <authorList>
            <person name="Hu T.T."/>
            <person name="Pattyn P."/>
            <person name="Bakker E.G."/>
            <person name="Cao J."/>
            <person name="Cheng J.-F."/>
            <person name="Clark R.M."/>
            <person name="Fahlgren N."/>
            <person name="Fawcett J.A."/>
            <person name="Grimwood J."/>
            <person name="Gundlach H."/>
            <person name="Haberer G."/>
            <person name="Hollister J.D."/>
            <person name="Ossowski S."/>
            <person name="Ottilar R.P."/>
            <person name="Salamov A.A."/>
            <person name="Schneeberger K."/>
            <person name="Spannagl M."/>
            <person name="Wang X."/>
            <person name="Yang L."/>
            <person name="Nasrallah M.E."/>
            <person name="Bergelson J."/>
            <person name="Carrington J.C."/>
            <person name="Gaut B.S."/>
            <person name="Schmutz J."/>
            <person name="Mayer K.F.X."/>
            <person name="Van de Peer Y."/>
            <person name="Grigoriev I.V."/>
            <person name="Nordborg M."/>
            <person name="Weigel D."/>
            <person name="Guo Y.-L."/>
        </authorList>
    </citation>
    <scope>NUCLEOTIDE SEQUENCE [LARGE SCALE GENOMIC DNA]</scope>
    <source>
        <strain evidence="3">cv. MN47</strain>
    </source>
</reference>
<protein>
    <recommendedName>
        <fullName evidence="1">F-box domain-containing protein</fullName>
    </recommendedName>
</protein>